<dbReference type="Pfam" id="PF12221">
    <property type="entry name" value="HflK_N"/>
    <property type="match status" value="1"/>
</dbReference>
<dbReference type="RefSeq" id="WP_254099256.1">
    <property type="nucleotide sequence ID" value="NZ_JANATA010000005.1"/>
</dbReference>
<comment type="similarity">
    <text evidence="2 6">Belongs to the band 7/mec-2 family. HflK subfamily.</text>
</comment>
<keyword evidence="9" id="KW-0378">Hydrolase</keyword>
<dbReference type="EMBL" id="JANATA010000005">
    <property type="protein sequence ID" value="MCP3428167.1"/>
    <property type="molecule type" value="Genomic_DNA"/>
</dbReference>
<feature type="compositionally biased region" description="Polar residues" evidence="7">
    <location>
        <begin position="7"/>
        <end position="23"/>
    </location>
</feature>
<gene>
    <name evidence="9" type="primary">hflK</name>
    <name evidence="9" type="ORF">NLF92_04325</name>
</gene>
<evidence type="ECO:0000313" key="9">
    <source>
        <dbReference type="EMBL" id="MCP3428167.1"/>
    </source>
</evidence>
<organism evidence="9 10">
    <name type="scientific">Opacimonas viscosa</name>
    <dbReference type="NCBI Taxonomy" id="2961944"/>
    <lineage>
        <taxon>Bacteria</taxon>
        <taxon>Pseudomonadati</taxon>
        <taxon>Pseudomonadota</taxon>
        <taxon>Gammaproteobacteria</taxon>
        <taxon>Alteromonadales</taxon>
        <taxon>Alteromonadaceae</taxon>
        <taxon>Opacimonas</taxon>
    </lineage>
</organism>
<feature type="region of interest" description="Disordered" evidence="7">
    <location>
        <begin position="1"/>
        <end position="23"/>
    </location>
</feature>
<dbReference type="PANTHER" id="PTHR43327">
    <property type="entry name" value="STOMATIN-LIKE PROTEIN 2, MITOCHONDRIAL"/>
    <property type="match status" value="1"/>
</dbReference>
<evidence type="ECO:0000259" key="8">
    <source>
        <dbReference type="SMART" id="SM00244"/>
    </source>
</evidence>
<reference evidence="9" key="1">
    <citation type="submission" date="2022-07" db="EMBL/GenBank/DDBJ databases">
        <title>Characterization of the Novel Bacterium Alteromonas immobilis LMIT006 and Alteromonas gregis LMIT007.</title>
        <authorList>
            <person name="Lin X."/>
        </authorList>
    </citation>
    <scope>NUCLEOTIDE SEQUENCE</scope>
    <source>
        <strain evidence="9">LMIT007</strain>
    </source>
</reference>
<comment type="function">
    <text evidence="6">HflC and HflK could encode or regulate a protease.</text>
</comment>
<dbReference type="InterPro" id="IPR010201">
    <property type="entry name" value="HflK"/>
</dbReference>
<dbReference type="SMART" id="SM00244">
    <property type="entry name" value="PHB"/>
    <property type="match status" value="1"/>
</dbReference>
<dbReference type="SUPFAM" id="SSF117892">
    <property type="entry name" value="Band 7/SPFH domain"/>
    <property type="match status" value="1"/>
</dbReference>
<dbReference type="Pfam" id="PF01145">
    <property type="entry name" value="Band_7"/>
    <property type="match status" value="1"/>
</dbReference>
<dbReference type="PANTHER" id="PTHR43327:SF2">
    <property type="entry name" value="MODULATOR OF FTSH PROTEASE HFLK"/>
    <property type="match status" value="1"/>
</dbReference>
<keyword evidence="10" id="KW-1185">Reference proteome</keyword>
<dbReference type="CDD" id="cd03404">
    <property type="entry name" value="SPFH_HflK"/>
    <property type="match status" value="1"/>
</dbReference>
<evidence type="ECO:0000256" key="7">
    <source>
        <dbReference type="SAM" id="MobiDB-lite"/>
    </source>
</evidence>
<dbReference type="InterPro" id="IPR001107">
    <property type="entry name" value="Band_7"/>
</dbReference>
<feature type="domain" description="Band 7" evidence="8">
    <location>
        <begin position="73"/>
        <end position="233"/>
    </location>
</feature>
<evidence type="ECO:0000256" key="3">
    <source>
        <dbReference type="ARBA" id="ARBA00022692"/>
    </source>
</evidence>
<comment type="caution">
    <text evidence="9">The sequence shown here is derived from an EMBL/GenBank/DDBJ whole genome shotgun (WGS) entry which is preliminary data.</text>
</comment>
<sequence length="386" mass="42905">MAWNEPGGNNNDPWKNKGGNNQGPPDLDDVFKKLFGKLGGSGNSNGSGGSSINLGGIGLSILLGILVVVWVISGFYTIREAERGVVLRFGEYNKLVDPGLQWKPTFIDQVIPIDVQTIRDQASAGSMLTEDENVVRVQMQMQYRVVDPKKFIFSVVNPEQSLSQALDSAIRYVVGHSTMDAVLTSGREVTRQRVWEELQGIIEPYDMGVSIIDMNFKDARPPEEVKDAFDDAIAAQEDEIRFIREAEAYAREIEPRARGQVNRMNEEAMAYKQRVTLEAQGEVSRFTELLPQYEAAPEVTRQRIYIETMEEVFSNTSKIMIDNQGGGSMMYLPLDKIMERQGTNNSSLPMNATQNALDGLRNQATPNRDVNTSPSSIRGGSSRTGR</sequence>
<protein>
    <recommendedName>
        <fullName evidence="6">Protein HflK</fullName>
    </recommendedName>
</protein>
<comment type="subunit">
    <text evidence="6">HflC and HflK may interact to form a multimeric complex.</text>
</comment>
<keyword evidence="9" id="KW-0645">Protease</keyword>
<feature type="transmembrane region" description="Helical" evidence="6">
    <location>
        <begin position="57"/>
        <end position="78"/>
    </location>
</feature>
<evidence type="ECO:0000256" key="5">
    <source>
        <dbReference type="ARBA" id="ARBA00023136"/>
    </source>
</evidence>
<evidence type="ECO:0000256" key="2">
    <source>
        <dbReference type="ARBA" id="ARBA00006971"/>
    </source>
</evidence>
<comment type="subcellular location">
    <subcellularLocation>
        <location evidence="1">Membrane</location>
        <topology evidence="1">Single-pass membrane protein</topology>
    </subcellularLocation>
</comment>
<keyword evidence="4 6" id="KW-1133">Transmembrane helix</keyword>
<accession>A0AA42BM21</accession>
<evidence type="ECO:0000256" key="6">
    <source>
        <dbReference type="RuleBase" id="RU364113"/>
    </source>
</evidence>
<dbReference type="InterPro" id="IPR036013">
    <property type="entry name" value="Band_7/SPFH_dom_sf"/>
</dbReference>
<evidence type="ECO:0000256" key="4">
    <source>
        <dbReference type="ARBA" id="ARBA00022989"/>
    </source>
</evidence>
<feature type="compositionally biased region" description="Low complexity" evidence="7">
    <location>
        <begin position="373"/>
        <end position="386"/>
    </location>
</feature>
<evidence type="ECO:0000313" key="10">
    <source>
        <dbReference type="Proteomes" id="UP001165413"/>
    </source>
</evidence>
<feature type="region of interest" description="Disordered" evidence="7">
    <location>
        <begin position="341"/>
        <end position="386"/>
    </location>
</feature>
<dbReference type="Gene3D" id="3.30.479.30">
    <property type="entry name" value="Band 7 domain"/>
    <property type="match status" value="1"/>
</dbReference>
<name>A0AA42BM21_9ALTE</name>
<dbReference type="GO" id="GO:0016020">
    <property type="term" value="C:membrane"/>
    <property type="evidence" value="ECO:0007669"/>
    <property type="project" value="UniProtKB-SubCell"/>
</dbReference>
<dbReference type="AlphaFoldDB" id="A0AA42BM21"/>
<proteinExistence type="inferred from homology"/>
<dbReference type="GO" id="GO:0006508">
    <property type="term" value="P:proteolysis"/>
    <property type="evidence" value="ECO:0007669"/>
    <property type="project" value="UniProtKB-KW"/>
</dbReference>
<dbReference type="GO" id="GO:0008233">
    <property type="term" value="F:peptidase activity"/>
    <property type="evidence" value="ECO:0007669"/>
    <property type="project" value="UniProtKB-KW"/>
</dbReference>
<dbReference type="Proteomes" id="UP001165413">
    <property type="component" value="Unassembled WGS sequence"/>
</dbReference>
<keyword evidence="3 6" id="KW-0812">Transmembrane</keyword>
<keyword evidence="5 6" id="KW-0472">Membrane</keyword>
<dbReference type="InterPro" id="IPR050710">
    <property type="entry name" value="Band7/mec-2_domain"/>
</dbReference>
<feature type="compositionally biased region" description="Polar residues" evidence="7">
    <location>
        <begin position="341"/>
        <end position="372"/>
    </location>
</feature>
<dbReference type="InterPro" id="IPR020980">
    <property type="entry name" value="Membrane_HflK_N"/>
</dbReference>
<evidence type="ECO:0000256" key="1">
    <source>
        <dbReference type="ARBA" id="ARBA00004167"/>
    </source>
</evidence>
<dbReference type="NCBIfam" id="TIGR01933">
    <property type="entry name" value="hflK"/>
    <property type="match status" value="1"/>
</dbReference>